<evidence type="ECO:0000313" key="3">
    <source>
        <dbReference type="EMBL" id="KAF8771437.1"/>
    </source>
</evidence>
<protein>
    <submittedName>
        <fullName evidence="3">Speckle-type POZ protein B like protein</fullName>
    </submittedName>
</protein>
<reference evidence="3" key="2">
    <citation type="submission" date="2020-06" db="EMBL/GenBank/DDBJ databases">
        <authorList>
            <person name="Sheffer M."/>
        </authorList>
    </citation>
    <scope>NUCLEOTIDE SEQUENCE</scope>
</reference>
<organism evidence="3 4">
    <name type="scientific">Argiope bruennichi</name>
    <name type="common">Wasp spider</name>
    <name type="synonym">Aranea bruennichi</name>
    <dbReference type="NCBI Taxonomy" id="94029"/>
    <lineage>
        <taxon>Eukaryota</taxon>
        <taxon>Metazoa</taxon>
        <taxon>Ecdysozoa</taxon>
        <taxon>Arthropoda</taxon>
        <taxon>Chelicerata</taxon>
        <taxon>Arachnida</taxon>
        <taxon>Araneae</taxon>
        <taxon>Araneomorphae</taxon>
        <taxon>Entelegynae</taxon>
        <taxon>Araneoidea</taxon>
        <taxon>Araneidae</taxon>
        <taxon>Argiope</taxon>
    </lineage>
</organism>
<gene>
    <name evidence="3" type="ORF">HNY73_018860</name>
</gene>
<dbReference type="Pfam" id="PF00651">
    <property type="entry name" value="BTB"/>
    <property type="match status" value="1"/>
</dbReference>
<evidence type="ECO:0000259" key="2">
    <source>
        <dbReference type="PROSITE" id="PS50144"/>
    </source>
</evidence>
<dbReference type="Gene3D" id="2.60.210.10">
    <property type="entry name" value="Apoptosis, Tumor Necrosis Factor Receptor Associated Protein 2, Chain A"/>
    <property type="match status" value="2"/>
</dbReference>
<dbReference type="InterPro" id="IPR000210">
    <property type="entry name" value="BTB/POZ_dom"/>
</dbReference>
<comment type="caution">
    <text evidence="3">The sequence shown here is derived from an EMBL/GenBank/DDBJ whole genome shotgun (WGS) entry which is preliminary data.</text>
</comment>
<dbReference type="SUPFAM" id="SSF49599">
    <property type="entry name" value="TRAF domain-like"/>
    <property type="match status" value="2"/>
</dbReference>
<dbReference type="Gene3D" id="3.30.710.10">
    <property type="entry name" value="Potassium Channel Kv1.1, Chain A"/>
    <property type="match status" value="1"/>
</dbReference>
<dbReference type="PROSITE" id="PS50097">
    <property type="entry name" value="BTB"/>
    <property type="match status" value="1"/>
</dbReference>
<sequence>MFDMAAEVDHRRAHFTFIWAIENASNIQSSKSFRSPIFSTDSEVMEKTSWHLTLDRGIYSTGFFIRRAEVDGGPDTIEIDYEISLLSIERYPLVKMMDRKRFKNSSIFALRRFVSSDEVFNERKDKFLPKDTLTVQCRIWKTTSAVPSGDLQYVRTRKRINRISFVWAIKNFSTLLGTERRIHIVNPTTKMAPKLILTFYLQESLGKEYAFFHCSKDAESNCHFIYGKVCIIDVNGRAHHTIEAREYDSLGEDSNWLCKLAYPKHQIIANKESLLPNDMLTFKCIFEIETEPFCFQTETYKDFISSDLEYIVSAVPEIEYNDTPDVSPLQTFLTDCLKIGTLSDVCLRTGSESFPVHRLILSIFSPVFKAMFTKDIQEEDRKYIDIPDVDADTLRLMLSYIYTNTVPSHGWERSAQLLIAANKYELVDLEEKCTEFLTSNLTASNCFSILKIADSHHDQSLQTVVYRFMIKHNTEVFKSDAWKNFKKENFDLAMNTTERIICLMKNKED</sequence>
<feature type="domain" description="MATH" evidence="2">
    <location>
        <begin position="14"/>
        <end position="139"/>
    </location>
</feature>
<dbReference type="PROSITE" id="PS50144">
    <property type="entry name" value="MATH"/>
    <property type="match status" value="1"/>
</dbReference>
<keyword evidence="4" id="KW-1185">Reference proteome</keyword>
<name>A0A8T0EFE5_ARGBR</name>
<dbReference type="PANTHER" id="PTHR24413">
    <property type="entry name" value="SPECKLE-TYPE POZ PROTEIN"/>
    <property type="match status" value="1"/>
</dbReference>
<feature type="domain" description="BTB" evidence="1">
    <location>
        <begin position="343"/>
        <end position="410"/>
    </location>
</feature>
<evidence type="ECO:0000313" key="4">
    <source>
        <dbReference type="Proteomes" id="UP000807504"/>
    </source>
</evidence>
<dbReference type="Gene3D" id="1.25.40.420">
    <property type="match status" value="1"/>
</dbReference>
<dbReference type="InterPro" id="IPR008974">
    <property type="entry name" value="TRAF-like"/>
</dbReference>
<accession>A0A8T0EFE5</accession>
<evidence type="ECO:0000259" key="1">
    <source>
        <dbReference type="PROSITE" id="PS50097"/>
    </source>
</evidence>
<dbReference type="EMBL" id="JABXBU010002228">
    <property type="protein sequence ID" value="KAF8771437.1"/>
    <property type="molecule type" value="Genomic_DNA"/>
</dbReference>
<dbReference type="SUPFAM" id="SSF54695">
    <property type="entry name" value="POZ domain"/>
    <property type="match status" value="1"/>
</dbReference>
<proteinExistence type="predicted"/>
<reference evidence="3" key="1">
    <citation type="journal article" date="2020" name="bioRxiv">
        <title>Chromosome-level reference genome of the European wasp spider Argiope bruennichi: a resource for studies on range expansion and evolutionary adaptation.</title>
        <authorList>
            <person name="Sheffer M.M."/>
            <person name="Hoppe A."/>
            <person name="Krehenwinkel H."/>
            <person name="Uhl G."/>
            <person name="Kuss A.W."/>
            <person name="Jensen L."/>
            <person name="Jensen C."/>
            <person name="Gillespie R.G."/>
            <person name="Hoff K.J."/>
            <person name="Prost S."/>
        </authorList>
    </citation>
    <scope>NUCLEOTIDE SEQUENCE</scope>
</reference>
<dbReference type="SMART" id="SM00225">
    <property type="entry name" value="BTB"/>
    <property type="match status" value="1"/>
</dbReference>
<dbReference type="CDD" id="cd14733">
    <property type="entry name" value="BACK"/>
    <property type="match status" value="1"/>
</dbReference>
<dbReference type="AlphaFoldDB" id="A0A8T0EFE5"/>
<dbReference type="Proteomes" id="UP000807504">
    <property type="component" value="Unassembled WGS sequence"/>
</dbReference>
<dbReference type="InterPro" id="IPR011333">
    <property type="entry name" value="SKP1/BTB/POZ_sf"/>
</dbReference>
<dbReference type="GO" id="GO:0030163">
    <property type="term" value="P:protein catabolic process"/>
    <property type="evidence" value="ECO:0007669"/>
    <property type="project" value="UniProtKB-ARBA"/>
</dbReference>
<dbReference type="InterPro" id="IPR002083">
    <property type="entry name" value="MATH/TRAF_dom"/>
</dbReference>